<keyword evidence="3" id="KW-1133">Transmembrane helix</keyword>
<keyword evidence="1" id="KW-0175">Coiled coil</keyword>
<feature type="transmembrane region" description="Helical" evidence="3">
    <location>
        <begin position="590"/>
        <end position="611"/>
    </location>
</feature>
<feature type="non-terminal residue" evidence="4">
    <location>
        <position position="820"/>
    </location>
</feature>
<organism evidence="4 5">
    <name type="scientific">Ambispora gerdemannii</name>
    <dbReference type="NCBI Taxonomy" id="144530"/>
    <lineage>
        <taxon>Eukaryota</taxon>
        <taxon>Fungi</taxon>
        <taxon>Fungi incertae sedis</taxon>
        <taxon>Mucoromycota</taxon>
        <taxon>Glomeromycotina</taxon>
        <taxon>Glomeromycetes</taxon>
        <taxon>Archaeosporales</taxon>
        <taxon>Ambisporaceae</taxon>
        <taxon>Ambispora</taxon>
    </lineage>
</organism>
<comment type="caution">
    <text evidence="4">The sequence shown here is derived from an EMBL/GenBank/DDBJ whole genome shotgun (WGS) entry which is preliminary data.</text>
</comment>
<accession>A0A9N9G8P0</accession>
<name>A0A9N9G8P0_9GLOM</name>
<sequence length="820" mass="96093">SESKNVENEIRRNGDFFSEDNKKSDSGSESEISFTENKLRFISDDDETTITYNIAINNKQIEIIVANNIIQVWAKTEKSKTLLNIWSIPSTFSKYLKDPIISIKREDSSVKNDEFKIKLKSQNKNQILEHSIKIEPHAKSILGMASALELILKQIQEFEKAEKSKNMNDDAKIKNKYAELKNLHLHIKQVAPVIIEKAVIEKENFRILDVRFRIMATMMKADLITVVRKMLIDPNLRLHIPEKAMRYQNNEMKYNFVLFLFPKPRIDKEHRSTLMIASDYYQHKLVESLLEYYSANAKSNVGWMETVTQALPELITKYPKLVNELLKNKIFYQNEIPLDKSWKFYRPTENSSVRAFDCEFNLFISFRQEQLEQLEKEKQTYSSKYRKTNMKYYQVPLPRVMMPSFEIQSIDSDSNGLYNYLLKLILLERNRGYRSPFFYLVTNDKTGEIFDNPSIEAIINFQWHRSKSVIADQLLMPFIHGITFVLQVYTYLNRIVYGAASVGTTSSWLMCAYSYLHFTEKIRRKRYIHRSQPLTWILYLFELIGTILPLFGSAWMLWVNYSYAGLLLSDYKSKESRYCQLYNKQCQAEVIIYSFAALFLWIVIFLQMRVLPAIGKSLLLHFAPGLGVFPNSSTFTGNFTTINPNNQTAPNFNLTQDLDWTDSSDNYYYRLDKAIEAVYFWISGRWDQIENWNFWPVDLVTVLGSLFLATLMQNLLIGLMGKALDETVLVRRALIQTRAHLIANSPDEFLVSYIYYSVPGEKLNKRIQEEISDESREEKQLKNIEYIEKQENTKAELVHIKDRMEGLETTLSEILRILKK</sequence>
<keyword evidence="5" id="KW-1185">Reference proteome</keyword>
<feature type="transmembrane region" description="Helical" evidence="3">
    <location>
        <begin position="495"/>
        <end position="516"/>
    </location>
</feature>
<feature type="region of interest" description="Disordered" evidence="2">
    <location>
        <begin position="1"/>
        <end position="29"/>
    </location>
</feature>
<gene>
    <name evidence="4" type="ORF">AGERDE_LOCUS8689</name>
</gene>
<keyword evidence="3" id="KW-0812">Transmembrane</keyword>
<proteinExistence type="predicted"/>
<dbReference type="Proteomes" id="UP000789831">
    <property type="component" value="Unassembled WGS sequence"/>
</dbReference>
<evidence type="ECO:0000256" key="1">
    <source>
        <dbReference type="SAM" id="Coils"/>
    </source>
</evidence>
<dbReference type="OrthoDB" id="2439775at2759"/>
<evidence type="ECO:0000256" key="2">
    <source>
        <dbReference type="SAM" id="MobiDB-lite"/>
    </source>
</evidence>
<dbReference type="AlphaFoldDB" id="A0A9N9G8P0"/>
<reference evidence="4" key="1">
    <citation type="submission" date="2021-06" db="EMBL/GenBank/DDBJ databases">
        <authorList>
            <person name="Kallberg Y."/>
            <person name="Tangrot J."/>
            <person name="Rosling A."/>
        </authorList>
    </citation>
    <scope>NUCLEOTIDE SEQUENCE</scope>
    <source>
        <strain evidence="4">MT106</strain>
    </source>
</reference>
<evidence type="ECO:0000313" key="4">
    <source>
        <dbReference type="EMBL" id="CAG8592717.1"/>
    </source>
</evidence>
<protein>
    <submittedName>
        <fullName evidence="4">2136_t:CDS:1</fullName>
    </submittedName>
</protein>
<evidence type="ECO:0000256" key="3">
    <source>
        <dbReference type="SAM" id="Phobius"/>
    </source>
</evidence>
<evidence type="ECO:0000313" key="5">
    <source>
        <dbReference type="Proteomes" id="UP000789831"/>
    </source>
</evidence>
<dbReference type="EMBL" id="CAJVPL010001922">
    <property type="protein sequence ID" value="CAG8592717.1"/>
    <property type="molecule type" value="Genomic_DNA"/>
</dbReference>
<feature type="coiled-coil region" evidence="1">
    <location>
        <begin position="364"/>
        <end position="391"/>
    </location>
</feature>
<feature type="compositionally biased region" description="Basic and acidic residues" evidence="2">
    <location>
        <begin position="1"/>
        <end position="26"/>
    </location>
</feature>
<feature type="transmembrane region" description="Helical" evidence="3">
    <location>
        <begin position="536"/>
        <end position="558"/>
    </location>
</feature>
<keyword evidence="3" id="KW-0472">Membrane</keyword>